<feature type="region of interest" description="Disordered" evidence="1">
    <location>
        <begin position="719"/>
        <end position="772"/>
    </location>
</feature>
<feature type="transmembrane region" description="Helical" evidence="2">
    <location>
        <begin position="578"/>
        <end position="604"/>
    </location>
</feature>
<proteinExistence type="predicted"/>
<organism evidence="3 4">
    <name type="scientific">Nitrosomonas supralitoralis</name>
    <dbReference type="NCBI Taxonomy" id="2116706"/>
    <lineage>
        <taxon>Bacteria</taxon>
        <taxon>Pseudomonadati</taxon>
        <taxon>Pseudomonadota</taxon>
        <taxon>Betaproteobacteria</taxon>
        <taxon>Nitrosomonadales</taxon>
        <taxon>Nitrosomonadaceae</taxon>
        <taxon>Nitrosomonas</taxon>
    </lineage>
</organism>
<dbReference type="RefSeq" id="WP_106707445.1">
    <property type="nucleotide sequence ID" value="NZ_PXXU01000036.1"/>
</dbReference>
<dbReference type="Proteomes" id="UP000241912">
    <property type="component" value="Unassembled WGS sequence"/>
</dbReference>
<keyword evidence="2" id="KW-1133">Transmembrane helix</keyword>
<keyword evidence="2" id="KW-0472">Membrane</keyword>
<feature type="compositionally biased region" description="Basic and acidic residues" evidence="1">
    <location>
        <begin position="731"/>
        <end position="744"/>
    </location>
</feature>
<feature type="transmembrane region" description="Helical" evidence="2">
    <location>
        <begin position="610"/>
        <end position="629"/>
    </location>
</feature>
<feature type="transmembrane region" description="Helical" evidence="2">
    <location>
        <begin position="688"/>
        <end position="704"/>
    </location>
</feature>
<dbReference type="EMBL" id="PXXU01000036">
    <property type="protein sequence ID" value="PSJ16805.1"/>
    <property type="molecule type" value="Genomic_DNA"/>
</dbReference>
<feature type="compositionally biased region" description="Polar residues" evidence="1">
    <location>
        <begin position="749"/>
        <end position="763"/>
    </location>
</feature>
<name>A0A2P7NTN3_9PROT</name>
<keyword evidence="2" id="KW-0812">Transmembrane</keyword>
<gene>
    <name evidence="3" type="ORF">C7H79_11670</name>
</gene>
<evidence type="ECO:0008006" key="5">
    <source>
        <dbReference type="Google" id="ProtNLM"/>
    </source>
</evidence>
<evidence type="ECO:0000313" key="4">
    <source>
        <dbReference type="Proteomes" id="UP000241912"/>
    </source>
</evidence>
<reference evidence="3 4" key="1">
    <citation type="submission" date="2018-03" db="EMBL/GenBank/DDBJ databases">
        <title>Draft genome of Nitrosomonas supralitoralis APG5.</title>
        <authorList>
            <person name="Urakawa H."/>
            <person name="Lopez J.V."/>
        </authorList>
    </citation>
    <scope>NUCLEOTIDE SEQUENCE [LARGE SCALE GENOMIC DNA]</scope>
    <source>
        <strain evidence="3 4">APG5</strain>
    </source>
</reference>
<accession>A0A2P7NTN3</accession>
<evidence type="ECO:0000256" key="1">
    <source>
        <dbReference type="SAM" id="MobiDB-lite"/>
    </source>
</evidence>
<sequence>MNILHKWRFFRSGGFDQVHLNSSADLKSLSELDPKLWAALSCPTDNLEFDSKTLEFIDTNKDGHIRVPEIIAAVNWTTSLLKNPEDMIRGSNSLPLNAIEDETEEGALLLASAKEILLNIGKGEEPAITVEDTADLSKIFANTKYNGDGIIPSSTAPDPNTQAVIEEIIDCIGSEIDRSGLPGVSEEKVKQFYTEANAFSEWWREAEKDSINILLLGDETQTAKTAFDRVKLKIDDYFTRCRLAEFDQRASDPLNPALTEYEALTRKNLSADSEEVAAFPLAKVEAKKPLPLASGINPAWIEALAEFKEKVVMPLLGNKDNLSNGDWLELCDKFSAYQTWLKAKRGAAVESLGIKRVRTILSGGYREKIMLLIQKDKSHSGTADAINSVEKLIRFHCYLFQLLDNFVSFHDFYTAQNKAIFQAGTLYLDGRSCDFCLHVTDINKHSSMANLSGTYLAYCECQRSDDESKKMTIVAAFTNGDSDNLMVGRNGIFYDRKGQDWNATIVKIIEHPISVRQALWYPYKRIGKMIGEQIEKIVSAREKAIQNQAASSIVNTTQTMDTGKASPAPFDVGKFAGIFAAIGLAIGAIGTAIASVVTGFISLVWWKMPLVILGLFLLISGPSVILAYLKLRKRNLAPMLDGNGWAVNTRAIINIPFGTSLTKIASLPPGAQRSLIDPYAEKERPWKLYLFLILLLSSIMYFWINDYFYQSTSEDAQKQLPGKKSGAIVENETKLDDARSKNKAPDAPQSMNSLKSESSSATIVPSPKPINH</sequence>
<evidence type="ECO:0000313" key="3">
    <source>
        <dbReference type="EMBL" id="PSJ16805.1"/>
    </source>
</evidence>
<comment type="caution">
    <text evidence="3">The sequence shown here is derived from an EMBL/GenBank/DDBJ whole genome shotgun (WGS) entry which is preliminary data.</text>
</comment>
<keyword evidence="4" id="KW-1185">Reference proteome</keyword>
<protein>
    <recommendedName>
        <fullName evidence="5">EF-hand domain-containing protein</fullName>
    </recommendedName>
</protein>
<dbReference type="AlphaFoldDB" id="A0A2P7NTN3"/>
<dbReference type="OrthoDB" id="9785737at2"/>
<evidence type="ECO:0000256" key="2">
    <source>
        <dbReference type="SAM" id="Phobius"/>
    </source>
</evidence>